<dbReference type="Pfam" id="PF01156">
    <property type="entry name" value="IU_nuc_hydro"/>
    <property type="match status" value="1"/>
</dbReference>
<dbReference type="Gene3D" id="3.90.245.10">
    <property type="entry name" value="Ribonucleoside hydrolase-like"/>
    <property type="match status" value="1"/>
</dbReference>
<dbReference type="GO" id="GO:0016787">
    <property type="term" value="F:hydrolase activity"/>
    <property type="evidence" value="ECO:0007669"/>
    <property type="project" value="UniProtKB-KW"/>
</dbReference>
<keyword evidence="1 4" id="KW-0378">Hydrolase</keyword>
<dbReference type="Proteomes" id="UP001596505">
    <property type="component" value="Unassembled WGS sequence"/>
</dbReference>
<dbReference type="InterPro" id="IPR001910">
    <property type="entry name" value="Inosine/uridine_hydrolase_dom"/>
</dbReference>
<dbReference type="RefSeq" id="WP_380965262.1">
    <property type="nucleotide sequence ID" value="NZ_JBHTCO010000005.1"/>
</dbReference>
<evidence type="ECO:0000256" key="2">
    <source>
        <dbReference type="ARBA" id="ARBA00023295"/>
    </source>
</evidence>
<proteinExistence type="predicted"/>
<keyword evidence="2" id="KW-0326">Glycosidase</keyword>
<evidence type="ECO:0000313" key="4">
    <source>
        <dbReference type="EMBL" id="MFC7392854.1"/>
    </source>
</evidence>
<dbReference type="PANTHER" id="PTHR12304">
    <property type="entry name" value="INOSINE-URIDINE PREFERRING NUCLEOSIDE HYDROLASE"/>
    <property type="match status" value="1"/>
</dbReference>
<dbReference type="InterPro" id="IPR023186">
    <property type="entry name" value="IUNH"/>
</dbReference>
<keyword evidence="5" id="KW-1185">Reference proteome</keyword>
<dbReference type="SUPFAM" id="SSF53590">
    <property type="entry name" value="Nucleoside hydrolase"/>
    <property type="match status" value="1"/>
</dbReference>
<gene>
    <name evidence="4" type="ORF">ACFQRG_07615</name>
</gene>
<reference evidence="5" key="1">
    <citation type="journal article" date="2019" name="Int. J. Syst. Evol. Microbiol.">
        <title>The Global Catalogue of Microorganisms (GCM) 10K type strain sequencing project: providing services to taxonomists for standard genome sequencing and annotation.</title>
        <authorList>
            <consortium name="The Broad Institute Genomics Platform"/>
            <consortium name="The Broad Institute Genome Sequencing Center for Infectious Disease"/>
            <person name="Wu L."/>
            <person name="Ma J."/>
        </authorList>
    </citation>
    <scope>NUCLEOTIDE SEQUENCE [LARGE SCALE GENOMIC DNA]</scope>
    <source>
        <strain evidence="5">CGMCC 1.16305</strain>
    </source>
</reference>
<feature type="domain" description="Inosine/uridine-preferring nucleoside hydrolase" evidence="3">
    <location>
        <begin position="3"/>
        <end position="303"/>
    </location>
</feature>
<dbReference type="CDD" id="cd00455">
    <property type="entry name" value="nuc_hydro"/>
    <property type="match status" value="1"/>
</dbReference>
<evidence type="ECO:0000256" key="1">
    <source>
        <dbReference type="ARBA" id="ARBA00022801"/>
    </source>
</evidence>
<accession>A0ABW2PU14</accession>
<evidence type="ECO:0000313" key="5">
    <source>
        <dbReference type="Proteomes" id="UP001596505"/>
    </source>
</evidence>
<organism evidence="4 5">
    <name type="scientific">Scopulibacillus cellulosilyticus</name>
    <dbReference type="NCBI Taxonomy" id="2665665"/>
    <lineage>
        <taxon>Bacteria</taxon>
        <taxon>Bacillati</taxon>
        <taxon>Bacillota</taxon>
        <taxon>Bacilli</taxon>
        <taxon>Bacillales</taxon>
        <taxon>Sporolactobacillaceae</taxon>
        <taxon>Scopulibacillus</taxon>
    </lineage>
</organism>
<comment type="caution">
    <text evidence="4">The sequence shown here is derived from an EMBL/GenBank/DDBJ whole genome shotgun (WGS) entry which is preliminary data.</text>
</comment>
<evidence type="ECO:0000259" key="3">
    <source>
        <dbReference type="Pfam" id="PF01156"/>
    </source>
</evidence>
<dbReference type="EMBL" id="JBHTCO010000005">
    <property type="protein sequence ID" value="MFC7392854.1"/>
    <property type="molecule type" value="Genomic_DNA"/>
</dbReference>
<sequence length="318" mass="35399">MKVIIFTDTGVDDTFALLYTLFHPDIEVIAIVAGYGNVSRNRALGNIQFILSIAGKENIPIISGASRPLLGDEPIYYPYVHGIEGFGSYIPQQQPHVLYNFSSIFSLLTQSYEPVTIINIGRLTSLALAFILHSEILDLIQNIYVMGGAFSIPGNVTPYAEANIFADPTAASIVLSHSSPLSVHLLPLNVTKRVIFTPEMIQSLTQQLPKTIQQILDQMFQYYYSYYRRKSPSIAGAPLHDLVAAGAAVNPQFFKYIQRNVQIEQTSPFTKGVTVADLRDTPTLNPSHNDFSFIALDLDYHSFIKDVFMVYQRGSTTH</sequence>
<protein>
    <submittedName>
        <fullName evidence="4">Nucleoside hydrolase</fullName>
    </submittedName>
</protein>
<dbReference type="InterPro" id="IPR036452">
    <property type="entry name" value="Ribo_hydro-like"/>
</dbReference>
<dbReference type="PANTHER" id="PTHR12304:SF4">
    <property type="entry name" value="URIDINE NUCLEOSIDASE"/>
    <property type="match status" value="1"/>
</dbReference>
<name>A0ABW2PU14_9BACL</name>